<proteinExistence type="predicted"/>
<dbReference type="PROSITE" id="PS50995">
    <property type="entry name" value="HTH_MARR_2"/>
    <property type="match status" value="1"/>
</dbReference>
<dbReference type="SMART" id="SM00347">
    <property type="entry name" value="HTH_MARR"/>
    <property type="match status" value="1"/>
</dbReference>
<dbReference type="PANTHER" id="PTHR42756">
    <property type="entry name" value="TRANSCRIPTIONAL REGULATOR, MARR"/>
    <property type="match status" value="1"/>
</dbReference>
<keyword evidence="6" id="KW-1185">Reference proteome</keyword>
<evidence type="ECO:0000256" key="1">
    <source>
        <dbReference type="ARBA" id="ARBA00023015"/>
    </source>
</evidence>
<dbReference type="PRINTS" id="PR00598">
    <property type="entry name" value="HTHMARR"/>
</dbReference>
<evidence type="ECO:0000313" key="5">
    <source>
        <dbReference type="EMBL" id="MBP2022112.1"/>
    </source>
</evidence>
<evidence type="ECO:0000256" key="3">
    <source>
        <dbReference type="ARBA" id="ARBA00023163"/>
    </source>
</evidence>
<dbReference type="PANTHER" id="PTHR42756:SF1">
    <property type="entry name" value="TRANSCRIPTIONAL REPRESSOR OF EMRAB OPERON"/>
    <property type="match status" value="1"/>
</dbReference>
<dbReference type="Pfam" id="PF01047">
    <property type="entry name" value="MarR"/>
    <property type="match status" value="1"/>
</dbReference>
<gene>
    <name evidence="5" type="ORF">J2Z44_001913</name>
</gene>
<dbReference type="RefSeq" id="WP_021282111.1">
    <property type="nucleotide sequence ID" value="NZ_JAGGLL010000013.1"/>
</dbReference>
<keyword evidence="3" id="KW-0804">Transcription</keyword>
<dbReference type="InterPro" id="IPR000835">
    <property type="entry name" value="HTH_MarR-typ"/>
</dbReference>
<keyword evidence="1" id="KW-0805">Transcription regulation</keyword>
<dbReference type="InterPro" id="IPR036390">
    <property type="entry name" value="WH_DNA-bd_sf"/>
</dbReference>
<dbReference type="Gene3D" id="1.10.10.10">
    <property type="entry name" value="Winged helix-like DNA-binding domain superfamily/Winged helix DNA-binding domain"/>
    <property type="match status" value="1"/>
</dbReference>
<dbReference type="Proteomes" id="UP001519308">
    <property type="component" value="Unassembled WGS sequence"/>
</dbReference>
<protein>
    <submittedName>
        <fullName evidence="5">DNA-binding MarR family transcriptional regulator</fullName>
    </submittedName>
</protein>
<comment type="caution">
    <text evidence="5">The sequence shown here is derived from an EMBL/GenBank/DDBJ whole genome shotgun (WGS) entry which is preliminary data.</text>
</comment>
<reference evidence="5 6" key="1">
    <citation type="submission" date="2021-03" db="EMBL/GenBank/DDBJ databases">
        <title>Genomic Encyclopedia of Type Strains, Phase IV (KMG-IV): sequencing the most valuable type-strain genomes for metagenomic binning, comparative biology and taxonomic classification.</title>
        <authorList>
            <person name="Goeker M."/>
        </authorList>
    </citation>
    <scope>NUCLEOTIDE SEQUENCE [LARGE SCALE GENOMIC DNA]</scope>
    <source>
        <strain evidence="5 6">DSM 28650</strain>
    </source>
</reference>
<dbReference type="SUPFAM" id="SSF46785">
    <property type="entry name" value="Winged helix' DNA-binding domain"/>
    <property type="match status" value="1"/>
</dbReference>
<evidence type="ECO:0000313" key="6">
    <source>
        <dbReference type="Proteomes" id="UP001519308"/>
    </source>
</evidence>
<dbReference type="EMBL" id="JAGGLL010000013">
    <property type="protein sequence ID" value="MBP2022112.1"/>
    <property type="molecule type" value="Genomic_DNA"/>
</dbReference>
<dbReference type="InterPro" id="IPR036388">
    <property type="entry name" value="WH-like_DNA-bd_sf"/>
</dbReference>
<feature type="domain" description="HTH marR-type" evidence="4">
    <location>
        <begin position="1"/>
        <end position="137"/>
    </location>
</feature>
<name>A0ABS4K2U4_9CLOT</name>
<dbReference type="GO" id="GO:0003677">
    <property type="term" value="F:DNA binding"/>
    <property type="evidence" value="ECO:0007669"/>
    <property type="project" value="UniProtKB-KW"/>
</dbReference>
<evidence type="ECO:0000256" key="2">
    <source>
        <dbReference type="ARBA" id="ARBA00023125"/>
    </source>
</evidence>
<sequence>MFNLDDCIGIITSRGTKHIVDAFSSRLAAYNITRVQWIALYYIGRSEGITQKELAEEMDLKESTVARLIDRLEKENTVLRIKDKKDRRVTNLYLTEEGREKREALMPLGETFSKDGIKGISEKDLDTFKEVLNKIVLNVTEKVE</sequence>
<organism evidence="5 6">
    <name type="scientific">Clostridium punense</name>
    <dbReference type="NCBI Taxonomy" id="1054297"/>
    <lineage>
        <taxon>Bacteria</taxon>
        <taxon>Bacillati</taxon>
        <taxon>Bacillota</taxon>
        <taxon>Clostridia</taxon>
        <taxon>Eubacteriales</taxon>
        <taxon>Clostridiaceae</taxon>
        <taxon>Clostridium</taxon>
    </lineage>
</organism>
<keyword evidence="2 5" id="KW-0238">DNA-binding</keyword>
<accession>A0ABS4K2U4</accession>
<evidence type="ECO:0000259" key="4">
    <source>
        <dbReference type="PROSITE" id="PS50995"/>
    </source>
</evidence>